<dbReference type="Pfam" id="PF00984">
    <property type="entry name" value="UDPG_MGDP_dh"/>
    <property type="match status" value="1"/>
</dbReference>
<comment type="similarity">
    <text evidence="3">Belongs to the UDP-glucose/GDP-mannose dehydrogenase family.</text>
</comment>
<evidence type="ECO:0000256" key="3">
    <source>
        <dbReference type="PIRNR" id="PIRNR000124"/>
    </source>
</evidence>
<dbReference type="InterPro" id="IPR001732">
    <property type="entry name" value="UDP-Glc/GDP-Man_DH_N"/>
</dbReference>
<keyword evidence="1 5" id="KW-0560">Oxidoreductase</keyword>
<dbReference type="SUPFAM" id="SSF48179">
    <property type="entry name" value="6-phosphogluconate dehydrogenase C-terminal domain-like"/>
    <property type="match status" value="1"/>
</dbReference>
<dbReference type="Pfam" id="PF03720">
    <property type="entry name" value="UDPG_MGDP_dh_C"/>
    <property type="match status" value="1"/>
</dbReference>
<dbReference type="SUPFAM" id="SSF52413">
    <property type="entry name" value="UDP-glucose/GDP-mannose dehydrogenase C-terminal domain"/>
    <property type="match status" value="1"/>
</dbReference>
<dbReference type="PANTHER" id="PTHR43491:SF1">
    <property type="entry name" value="UDP-N-ACETYL-D-MANNOSAMINE DEHYDROGENASE"/>
    <property type="match status" value="1"/>
</dbReference>
<dbReference type="InterPro" id="IPR014026">
    <property type="entry name" value="UDP-Glc/GDP-Man_DH_dimer"/>
</dbReference>
<dbReference type="GO" id="GO:0000271">
    <property type="term" value="P:polysaccharide biosynthetic process"/>
    <property type="evidence" value="ECO:0007669"/>
    <property type="project" value="InterPro"/>
</dbReference>
<dbReference type="GO" id="GO:0016628">
    <property type="term" value="F:oxidoreductase activity, acting on the CH-CH group of donors, NAD or NADP as acceptor"/>
    <property type="evidence" value="ECO:0007669"/>
    <property type="project" value="InterPro"/>
</dbReference>
<organism evidence="5 6">
    <name type="scientific">Streptomyces canus</name>
    <dbReference type="NCBI Taxonomy" id="58343"/>
    <lineage>
        <taxon>Bacteria</taxon>
        <taxon>Bacillati</taxon>
        <taxon>Actinomycetota</taxon>
        <taxon>Actinomycetes</taxon>
        <taxon>Kitasatosporales</taxon>
        <taxon>Streptomycetaceae</taxon>
        <taxon>Streptomyces</taxon>
        <taxon>Streptomyces aurantiacus group</taxon>
    </lineage>
</organism>
<dbReference type="NCBIfam" id="TIGR03026">
    <property type="entry name" value="NDP-sugDHase"/>
    <property type="match status" value="1"/>
</dbReference>
<dbReference type="EMBL" id="JAUSZV010000005">
    <property type="protein sequence ID" value="MDQ0908968.1"/>
    <property type="molecule type" value="Genomic_DNA"/>
</dbReference>
<dbReference type="InterPro" id="IPR014027">
    <property type="entry name" value="UDP-Glc/GDP-Man_DH_C"/>
</dbReference>
<sequence>MFSTVCVTGLGYIGLPTAAALATNGIDVIGVDVNPVTVDLINAGRAPFVEPDLAVAVSGAVAMGRLRATTAPEPADAFVIAVPTPLQEDRTADLSYVRAAAASVGQVLKTGDLVILESTSPPGTTVELSRWLGKHRPDLTFPHEGADAPDVRVAHCPERVLPGRTMIEIVTNDRVVGGVGEGCAERARALYQVFAKGECLLTDATTAEMAKLGENAFRDINIAFANELSMVCDQLGIDAGDVIDLANRHPRVDILRPGPGVGGHCIAVDPWFIVSAAPRQARLVRLAREVNDGRPDYVVGEVVDTAGRFKDPVIACLGLSFKANIDDLRESPALQIVTRLAERQVGRLLVAEPHIKELPESLTRTGVAELVDAATAVRDADVVVLLVDHDAFRGVKRTALRGKAVFDTRGFWH</sequence>
<feature type="domain" description="UDP-glucose/GDP-mannose dehydrogenase C-terminal" evidence="4">
    <location>
        <begin position="315"/>
        <end position="413"/>
    </location>
</feature>
<dbReference type="Proteomes" id="UP001234216">
    <property type="component" value="Unassembled WGS sequence"/>
</dbReference>
<dbReference type="InterPro" id="IPR036220">
    <property type="entry name" value="UDP-Glc/GDP-Man_DH_C_sf"/>
</dbReference>
<protein>
    <submittedName>
        <fullName evidence="5">UDP-N-acetyl-D-mannosaminuronic acid dehydrogenase</fullName>
        <ecNumber evidence="5">1.1.1.336</ecNumber>
    </submittedName>
</protein>
<dbReference type="PIRSF" id="PIRSF500136">
    <property type="entry name" value="UDP_ManNAc_DH"/>
    <property type="match status" value="1"/>
</dbReference>
<comment type="caution">
    <text evidence="5">The sequence shown here is derived from an EMBL/GenBank/DDBJ whole genome shotgun (WGS) entry which is preliminary data.</text>
</comment>
<accession>A0AAW8FGJ1</accession>
<dbReference type="NCBIfam" id="NF008286">
    <property type="entry name" value="PRK11064.1"/>
    <property type="match status" value="1"/>
</dbReference>
<dbReference type="PIRSF" id="PIRSF000124">
    <property type="entry name" value="UDPglc_GDPman_dh"/>
    <property type="match status" value="1"/>
</dbReference>
<keyword evidence="2" id="KW-0520">NAD</keyword>
<dbReference type="Pfam" id="PF03721">
    <property type="entry name" value="UDPG_MGDP_dh_N"/>
    <property type="match status" value="1"/>
</dbReference>
<dbReference type="InterPro" id="IPR017476">
    <property type="entry name" value="UDP-Glc/GDP-Man"/>
</dbReference>
<dbReference type="PANTHER" id="PTHR43491">
    <property type="entry name" value="UDP-N-ACETYL-D-MANNOSAMINE DEHYDROGENASE"/>
    <property type="match status" value="1"/>
</dbReference>
<dbReference type="SUPFAM" id="SSF51735">
    <property type="entry name" value="NAD(P)-binding Rossmann-fold domains"/>
    <property type="match status" value="1"/>
</dbReference>
<dbReference type="InterPro" id="IPR008927">
    <property type="entry name" value="6-PGluconate_DH-like_C_sf"/>
</dbReference>
<evidence type="ECO:0000313" key="6">
    <source>
        <dbReference type="Proteomes" id="UP001234216"/>
    </source>
</evidence>
<evidence type="ECO:0000256" key="2">
    <source>
        <dbReference type="ARBA" id="ARBA00023027"/>
    </source>
</evidence>
<name>A0AAW8FGJ1_9ACTN</name>
<dbReference type="InterPro" id="IPR028359">
    <property type="entry name" value="UDP_ManNAc/GlcNAc_DH"/>
</dbReference>
<reference evidence="5" key="1">
    <citation type="submission" date="2023-07" db="EMBL/GenBank/DDBJ databases">
        <title>Comparative genomics of wheat-associated soil bacteria to identify genetic determinants of phenazine resistance.</title>
        <authorList>
            <person name="Mouncey N."/>
        </authorList>
    </citation>
    <scope>NUCLEOTIDE SEQUENCE</scope>
    <source>
        <strain evidence="5">V4I22</strain>
    </source>
</reference>
<dbReference type="EC" id="1.1.1.336" evidence="5"/>
<dbReference type="GO" id="GO:0051287">
    <property type="term" value="F:NAD binding"/>
    <property type="evidence" value="ECO:0007669"/>
    <property type="project" value="InterPro"/>
</dbReference>
<evidence type="ECO:0000256" key="1">
    <source>
        <dbReference type="ARBA" id="ARBA00023002"/>
    </source>
</evidence>
<proteinExistence type="inferred from homology"/>
<dbReference type="AlphaFoldDB" id="A0AAW8FGJ1"/>
<evidence type="ECO:0000259" key="4">
    <source>
        <dbReference type="SMART" id="SM00984"/>
    </source>
</evidence>
<dbReference type="RefSeq" id="WP_306978590.1">
    <property type="nucleotide sequence ID" value="NZ_JAUSZV010000005.1"/>
</dbReference>
<dbReference type="InterPro" id="IPR036291">
    <property type="entry name" value="NAD(P)-bd_dom_sf"/>
</dbReference>
<gene>
    <name evidence="5" type="ORF">QFZ22_004953</name>
</gene>
<evidence type="ECO:0000313" key="5">
    <source>
        <dbReference type="EMBL" id="MDQ0908968.1"/>
    </source>
</evidence>
<dbReference type="GO" id="GO:0089714">
    <property type="term" value="F:UDP-N-acetyl-D-mannosamine dehydrogenase activity"/>
    <property type="evidence" value="ECO:0007669"/>
    <property type="project" value="UniProtKB-EC"/>
</dbReference>
<dbReference type="Gene3D" id="3.40.50.720">
    <property type="entry name" value="NAD(P)-binding Rossmann-like Domain"/>
    <property type="match status" value="2"/>
</dbReference>
<dbReference type="SMART" id="SM00984">
    <property type="entry name" value="UDPG_MGDP_dh_C"/>
    <property type="match status" value="1"/>
</dbReference>